<evidence type="ECO:0000256" key="1">
    <source>
        <dbReference type="SAM" id="Phobius"/>
    </source>
</evidence>
<feature type="non-terminal residue" evidence="2">
    <location>
        <position position="180"/>
    </location>
</feature>
<dbReference type="OrthoDB" id="2401273at2759"/>
<dbReference type="AlphaFoldDB" id="A0A9N9ITP8"/>
<comment type="caution">
    <text evidence="2">The sequence shown here is derived from an EMBL/GenBank/DDBJ whole genome shotgun (WGS) entry which is preliminary data.</text>
</comment>
<sequence length="180" mass="20838">SDRSWSVLNDNLIDDDDKYRFYPSFSSEKSWSVLGSQDIDDRSPFGVSTYGYAADDENSKVHEYIRDQQQQRFAPLAPVVERLSSQPISSFPEPEFIPSLNASTKEFLENTFKYDRKSDEDFVDQMTTMQSDQIHHDDYQTSQISNNHSGSRSNRIFVWTFAMAIIAFILYYIIDDIPIG</sequence>
<proteinExistence type="predicted"/>
<evidence type="ECO:0000313" key="2">
    <source>
        <dbReference type="EMBL" id="CAG8749369.1"/>
    </source>
</evidence>
<evidence type="ECO:0000313" key="3">
    <source>
        <dbReference type="Proteomes" id="UP000789342"/>
    </source>
</evidence>
<dbReference type="EMBL" id="CAJVPV010034710">
    <property type="protein sequence ID" value="CAG8749369.1"/>
    <property type="molecule type" value="Genomic_DNA"/>
</dbReference>
<reference evidence="2" key="1">
    <citation type="submission" date="2021-06" db="EMBL/GenBank/DDBJ databases">
        <authorList>
            <person name="Kallberg Y."/>
            <person name="Tangrot J."/>
            <person name="Rosling A."/>
        </authorList>
    </citation>
    <scope>NUCLEOTIDE SEQUENCE</scope>
    <source>
        <strain evidence="2">CL551</strain>
    </source>
</reference>
<accession>A0A9N9ITP8</accession>
<feature type="non-terminal residue" evidence="2">
    <location>
        <position position="1"/>
    </location>
</feature>
<keyword evidence="1" id="KW-0472">Membrane</keyword>
<keyword evidence="1" id="KW-1133">Transmembrane helix</keyword>
<name>A0A9N9ITP8_9GLOM</name>
<keyword evidence="1" id="KW-0812">Transmembrane</keyword>
<feature type="transmembrane region" description="Helical" evidence="1">
    <location>
        <begin position="156"/>
        <end position="174"/>
    </location>
</feature>
<gene>
    <name evidence="2" type="ORF">AMORRO_LOCUS15241</name>
</gene>
<organism evidence="2 3">
    <name type="scientific">Acaulospora morrowiae</name>
    <dbReference type="NCBI Taxonomy" id="94023"/>
    <lineage>
        <taxon>Eukaryota</taxon>
        <taxon>Fungi</taxon>
        <taxon>Fungi incertae sedis</taxon>
        <taxon>Mucoromycota</taxon>
        <taxon>Glomeromycotina</taxon>
        <taxon>Glomeromycetes</taxon>
        <taxon>Diversisporales</taxon>
        <taxon>Acaulosporaceae</taxon>
        <taxon>Acaulospora</taxon>
    </lineage>
</organism>
<keyword evidence="3" id="KW-1185">Reference proteome</keyword>
<dbReference type="Proteomes" id="UP000789342">
    <property type="component" value="Unassembled WGS sequence"/>
</dbReference>
<protein>
    <submittedName>
        <fullName evidence="2">14990_t:CDS:1</fullName>
    </submittedName>
</protein>